<organism evidence="2 3">
    <name type="scientific">Caulobacter phage S2B</name>
    <dbReference type="NCBI Taxonomy" id="2759120"/>
    <lineage>
        <taxon>Viruses</taxon>
        <taxon>Duplodnaviria</taxon>
        <taxon>Heunggongvirae</taxon>
        <taxon>Uroviricota</taxon>
        <taxon>Caudoviricetes</taxon>
        <taxon>Autographivirales</taxon>
        <taxon>Autographivirales incertae sedis</taxon>
        <taxon>Sumtervirus</taxon>
        <taxon>Sumtervirus S2B</taxon>
    </lineage>
</organism>
<dbReference type="Proteomes" id="UP000827856">
    <property type="component" value="Segment"/>
</dbReference>
<dbReference type="EMBL" id="MN857473">
    <property type="protein sequence ID" value="QOC54141.1"/>
    <property type="molecule type" value="Genomic_DNA"/>
</dbReference>
<feature type="region of interest" description="Disordered" evidence="1">
    <location>
        <begin position="31"/>
        <end position="57"/>
    </location>
</feature>
<protein>
    <recommendedName>
        <fullName evidence="4">Scaffolding protein</fullName>
    </recommendedName>
</protein>
<feature type="compositionally biased region" description="Low complexity" evidence="1">
    <location>
        <begin position="95"/>
        <end position="107"/>
    </location>
</feature>
<evidence type="ECO:0000256" key="1">
    <source>
        <dbReference type="SAM" id="MobiDB-lite"/>
    </source>
</evidence>
<feature type="region of interest" description="Disordered" evidence="1">
    <location>
        <begin position="88"/>
        <end position="127"/>
    </location>
</feature>
<sequence>MSVAAPAAPSAAPSIPAEALPPGVDAAAYVAQHTSQTGLPEPALATPAASQVPPKPDHVPAKFYDAATGKVDYDALARSYSALESKLGAPKADEAPAAPAADEATPDGVEVKRPEAPAEEAPAPEGNSEVVTAINAVAEKYAAGTLEAADVADLSKKTGLPEANLQLYFEGLRAIETLRTLEAHEAAGGKDVFTAAQKWAGESLTDAELEFYNSSVANPKTAKSAIEWLVQKYNGANPSEGTLLTPGPAPAASGDVFNSLEEMRSAISAPEYQRDPAVRQAVAEKIARSKQAGTLSTGGQYFSRTF</sequence>
<evidence type="ECO:0008006" key="4">
    <source>
        <dbReference type="Google" id="ProtNLM"/>
    </source>
</evidence>
<reference evidence="2" key="1">
    <citation type="submission" date="2019-12" db="EMBL/GenBank/DDBJ databases">
        <title>S2B, a lysogenic bacteriophage that infects Caulobacter crescentus.</title>
        <authorList>
            <person name="Ely B."/>
            <person name="Berrios L."/>
            <person name="Thomas Q."/>
        </authorList>
    </citation>
    <scope>NUCLEOTIDE SEQUENCE</scope>
</reference>
<evidence type="ECO:0000313" key="3">
    <source>
        <dbReference type="Proteomes" id="UP000827856"/>
    </source>
</evidence>
<accession>A0AAE7ML62</accession>
<name>A0AAE7ML62_9CAUD</name>
<gene>
    <name evidence="2" type="primary">S2B_gp027c</name>
</gene>
<feature type="region of interest" description="Disordered" evidence="1">
    <location>
        <begin position="1"/>
        <end position="20"/>
    </location>
</feature>
<keyword evidence="3" id="KW-1185">Reference proteome</keyword>
<proteinExistence type="predicted"/>
<evidence type="ECO:0000313" key="2">
    <source>
        <dbReference type="EMBL" id="QOC54141.1"/>
    </source>
</evidence>